<dbReference type="EMBL" id="CP071090">
    <property type="protein sequence ID" value="QSQ18985.1"/>
    <property type="molecule type" value="Genomic_DNA"/>
</dbReference>
<dbReference type="PANTHER" id="PTHR34478:SF2">
    <property type="entry name" value="MEMBRANE PROTEIN"/>
    <property type="match status" value="1"/>
</dbReference>
<reference evidence="7 8" key="1">
    <citation type="submission" date="2021-02" db="EMBL/GenBank/DDBJ databases">
        <title>De Novo genome assembly of isolated myxobacteria.</title>
        <authorList>
            <person name="Stevens D.C."/>
        </authorList>
    </citation>
    <scope>NUCLEOTIDE SEQUENCE [LARGE SCALE GENOMIC DNA]</scope>
    <source>
        <strain evidence="8">SCPEA02</strain>
    </source>
</reference>
<evidence type="ECO:0000256" key="2">
    <source>
        <dbReference type="ARBA" id="ARBA00008854"/>
    </source>
</evidence>
<evidence type="ECO:0000313" key="7">
    <source>
        <dbReference type="EMBL" id="QSQ18985.1"/>
    </source>
</evidence>
<protein>
    <submittedName>
        <fullName evidence="7">LemA family protein</fullName>
    </submittedName>
</protein>
<keyword evidence="4" id="KW-1133">Transmembrane helix</keyword>
<gene>
    <name evidence="7" type="ORF">JY651_26935</name>
</gene>
<accession>A0ABX7NN23</accession>
<dbReference type="PANTHER" id="PTHR34478">
    <property type="entry name" value="PROTEIN LEMA"/>
    <property type="match status" value="1"/>
</dbReference>
<dbReference type="InterPro" id="IPR007156">
    <property type="entry name" value="MamQ_LemA"/>
</dbReference>
<keyword evidence="5" id="KW-0472">Membrane</keyword>
<comment type="similarity">
    <text evidence="2">Belongs to the LemA family.</text>
</comment>
<dbReference type="SUPFAM" id="SSF140478">
    <property type="entry name" value="LemA-like"/>
    <property type="match status" value="1"/>
</dbReference>
<proteinExistence type="inferred from homology"/>
<dbReference type="Pfam" id="PF04011">
    <property type="entry name" value="LemA"/>
    <property type="match status" value="1"/>
</dbReference>
<dbReference type="PROSITE" id="PS51257">
    <property type="entry name" value="PROKAR_LIPOPROTEIN"/>
    <property type="match status" value="1"/>
</dbReference>
<dbReference type="Proteomes" id="UP000662747">
    <property type="component" value="Chromosome"/>
</dbReference>
<evidence type="ECO:0000256" key="1">
    <source>
        <dbReference type="ARBA" id="ARBA00004167"/>
    </source>
</evidence>
<sequence>MRPRLARVNTLVPVLLLAVAMTTGCQKYDVLIEKDQVAEQRWADLEAALQRRADLIPNLVNTVKAAAASEKEILSSVVEARAKATSIQLSGEDLQDPAKVAAFQQAQDQLTGALSRLMVVQEKYPELKSNENFRALQVQLEGTENRILRAREQYNAAVRDYNTELGKVGGSVVRRATGGTFKPREYFRASAASQAAPQVSF</sequence>
<keyword evidence="6" id="KW-0175">Coiled coil</keyword>
<name>A0ABX7NN23_9BACT</name>
<dbReference type="InterPro" id="IPR023353">
    <property type="entry name" value="LemA-like_dom_sf"/>
</dbReference>
<keyword evidence="8" id="KW-1185">Reference proteome</keyword>
<dbReference type="Gene3D" id="1.20.1440.20">
    <property type="entry name" value="LemA-like domain"/>
    <property type="match status" value="1"/>
</dbReference>
<evidence type="ECO:0000256" key="3">
    <source>
        <dbReference type="ARBA" id="ARBA00022692"/>
    </source>
</evidence>
<organism evidence="7 8">
    <name type="scientific">Pyxidicoccus parkwayensis</name>
    <dbReference type="NCBI Taxonomy" id="2813578"/>
    <lineage>
        <taxon>Bacteria</taxon>
        <taxon>Pseudomonadati</taxon>
        <taxon>Myxococcota</taxon>
        <taxon>Myxococcia</taxon>
        <taxon>Myxococcales</taxon>
        <taxon>Cystobacterineae</taxon>
        <taxon>Myxococcaceae</taxon>
        <taxon>Pyxidicoccus</taxon>
    </lineage>
</organism>
<feature type="coiled-coil region" evidence="6">
    <location>
        <begin position="133"/>
        <end position="160"/>
    </location>
</feature>
<evidence type="ECO:0000256" key="5">
    <source>
        <dbReference type="ARBA" id="ARBA00023136"/>
    </source>
</evidence>
<comment type="subcellular location">
    <subcellularLocation>
        <location evidence="1">Membrane</location>
        <topology evidence="1">Single-pass membrane protein</topology>
    </subcellularLocation>
</comment>
<keyword evidence="3" id="KW-0812">Transmembrane</keyword>
<evidence type="ECO:0000256" key="4">
    <source>
        <dbReference type="ARBA" id="ARBA00022989"/>
    </source>
</evidence>
<evidence type="ECO:0000313" key="8">
    <source>
        <dbReference type="Proteomes" id="UP000662747"/>
    </source>
</evidence>
<evidence type="ECO:0000256" key="6">
    <source>
        <dbReference type="SAM" id="Coils"/>
    </source>
</evidence>
<dbReference type="RefSeq" id="WP_206720573.1">
    <property type="nucleotide sequence ID" value="NZ_CP071090.1"/>
</dbReference>